<keyword evidence="7" id="KW-0472">Membrane</keyword>
<dbReference type="SMART" id="SM00725">
    <property type="entry name" value="NEAT"/>
    <property type="match status" value="2"/>
</dbReference>
<evidence type="ECO:0000256" key="8">
    <source>
        <dbReference type="SAM" id="SignalP"/>
    </source>
</evidence>
<keyword evidence="11" id="KW-1185">Reference proteome</keyword>
<evidence type="ECO:0000256" key="2">
    <source>
        <dbReference type="ARBA" id="ARBA00004196"/>
    </source>
</evidence>
<feature type="domain" description="NEAT" evidence="9">
    <location>
        <begin position="311"/>
        <end position="436"/>
    </location>
</feature>
<comment type="subcellular location">
    <subcellularLocation>
        <location evidence="2">Cell envelope</location>
    </subcellularLocation>
</comment>
<dbReference type="Gene3D" id="2.60.40.1850">
    <property type="match status" value="2"/>
</dbReference>
<name>A0ABM6HVN3_9LACO</name>
<dbReference type="Pfam" id="PF07382">
    <property type="entry name" value="HC2"/>
    <property type="match status" value="1"/>
</dbReference>
<dbReference type="PROSITE" id="PS50978">
    <property type="entry name" value="NEAT"/>
    <property type="match status" value="2"/>
</dbReference>
<dbReference type="PANTHER" id="PTHR10004:SF8">
    <property type="entry name" value="OS06G0538200 PROTEIN"/>
    <property type="match status" value="1"/>
</dbReference>
<sequence length="509" mass="52128">MKKNKVLMLAGTIAVSGVVLLNGDVSVAADTTGVTTVTTAATKNSQNGTYTATAKLYKSGTTDDSMMASMVSPTAYIVIKDGQATITLTFKDMATINMVKTWVIDGVSAVKNGQSVVIVLPTSELGKTLKSTIHVETMLGTLPFTETQPVDLTVTDLKLVARDPDEVAAEQAAAEKAAADKAAAEKAAADKAAAEKAAADKAAAEKAAADKAAADKAAAEKAAADKAAAEKAAADKAAADKAAAEKAAADKAAAEKAAADKAAADKAAAERAAADKAAADKAAAEKAKQAAKAKVEQEAKAKVEQEATKNSQNGTYTATAKLYKSGTTDDSMMASMVSPTAYIVIKDGQATITLTFKDMATINMVKTWVIDGVSAVKSGQSVVIVLPTSELGKTLKSTIHVETMLGTLPFTETQPVDLKLGNLERIPSGSMSDNPSNPSNPSNLPNNYVSPNQATGHDVPLTAQLSSTSKLPNTAATNTATNEMTTAPLLAALVSGVLALGIWLKKVLR</sequence>
<dbReference type="InterPro" id="IPR037250">
    <property type="entry name" value="NEAT_dom_sf"/>
</dbReference>
<evidence type="ECO:0000256" key="3">
    <source>
        <dbReference type="ARBA" id="ARBA00008424"/>
    </source>
</evidence>
<dbReference type="EMBL" id="CP016330">
    <property type="protein sequence ID" value="AQN80431.1"/>
    <property type="molecule type" value="Genomic_DNA"/>
</dbReference>
<dbReference type="InterPro" id="IPR009970">
    <property type="entry name" value="HC2"/>
</dbReference>
<comment type="function">
    <text evidence="1">Might have a role in establishing the nucleoid structure of elementary bodies.</text>
</comment>
<evidence type="ECO:0000259" key="9">
    <source>
        <dbReference type="PROSITE" id="PS50978"/>
    </source>
</evidence>
<evidence type="ECO:0000256" key="5">
    <source>
        <dbReference type="SAM" id="Coils"/>
    </source>
</evidence>
<protein>
    <recommendedName>
        <fullName evidence="9">NEAT domain-containing protein</fullName>
    </recommendedName>
</protein>
<proteinExistence type="inferred from homology"/>
<keyword evidence="7" id="KW-1133">Transmembrane helix</keyword>
<dbReference type="Pfam" id="PF05031">
    <property type="entry name" value="NEAT"/>
    <property type="match status" value="1"/>
</dbReference>
<evidence type="ECO:0000256" key="7">
    <source>
        <dbReference type="SAM" id="Phobius"/>
    </source>
</evidence>
<dbReference type="PANTHER" id="PTHR10004">
    <property type="entry name" value="OS06G0538200 PROTEIN"/>
    <property type="match status" value="1"/>
</dbReference>
<evidence type="ECO:0000313" key="11">
    <source>
        <dbReference type="Proteomes" id="UP000188147"/>
    </source>
</evidence>
<feature type="region of interest" description="Disordered" evidence="6">
    <location>
        <begin position="424"/>
        <end position="459"/>
    </location>
</feature>
<geneLocation type="plasmid" evidence="10 11">
    <name>unnamed1</name>
</geneLocation>
<accession>A0ABM6HVN3</accession>
<dbReference type="SUPFAM" id="SSF158911">
    <property type="entry name" value="NEAT domain-like"/>
    <property type="match status" value="2"/>
</dbReference>
<gene>
    <name evidence="10" type="ORF">A9176_08375</name>
</gene>
<keyword evidence="4 8" id="KW-0732">Signal</keyword>
<feature type="compositionally biased region" description="Low complexity" evidence="6">
    <location>
        <begin position="427"/>
        <end position="452"/>
    </location>
</feature>
<feature type="coiled-coil region" evidence="5">
    <location>
        <begin position="274"/>
        <end position="301"/>
    </location>
</feature>
<feature type="transmembrane region" description="Helical" evidence="7">
    <location>
        <begin position="487"/>
        <end position="504"/>
    </location>
</feature>
<feature type="chain" id="PRO_5045704387" description="NEAT domain-containing protein" evidence="8">
    <location>
        <begin position="22"/>
        <end position="509"/>
    </location>
</feature>
<dbReference type="Proteomes" id="UP000188147">
    <property type="component" value="Plasmid unnamed1"/>
</dbReference>
<dbReference type="InterPro" id="IPR006635">
    <property type="entry name" value="NEAT_dom"/>
</dbReference>
<evidence type="ECO:0000256" key="1">
    <source>
        <dbReference type="ARBA" id="ARBA00002344"/>
    </source>
</evidence>
<evidence type="ECO:0000313" key="10">
    <source>
        <dbReference type="EMBL" id="AQN80431.1"/>
    </source>
</evidence>
<reference evidence="10 11" key="1">
    <citation type="submission" date="2016-06" db="EMBL/GenBank/DDBJ databases">
        <authorList>
            <person name="Kim H.J."/>
        </authorList>
    </citation>
    <scope>NUCLEOTIDE SEQUENCE [LARGE SCALE GENOMIC DNA]</scope>
    <source>
        <strain evidence="10 11">KFRI01</strain>
        <plasmid evidence="10 11">unnamed1</plasmid>
    </source>
</reference>
<feature type="signal peptide" evidence="8">
    <location>
        <begin position="1"/>
        <end position="21"/>
    </location>
</feature>
<dbReference type="CDD" id="cd06920">
    <property type="entry name" value="NEAT"/>
    <property type="match status" value="2"/>
</dbReference>
<evidence type="ECO:0000256" key="6">
    <source>
        <dbReference type="SAM" id="MobiDB-lite"/>
    </source>
</evidence>
<comment type="similarity">
    <text evidence="3">Belongs to the histone H1/H5 family. HCT subfamily.</text>
</comment>
<keyword evidence="7" id="KW-0812">Transmembrane</keyword>
<keyword evidence="5" id="KW-0175">Coiled coil</keyword>
<evidence type="ECO:0000256" key="4">
    <source>
        <dbReference type="ARBA" id="ARBA00022729"/>
    </source>
</evidence>
<keyword evidence="10" id="KW-0614">Plasmid</keyword>
<organism evidence="10 11">
    <name type="scientific">Leuconostoc garlicum</name>
    <dbReference type="NCBI Taxonomy" id="255248"/>
    <lineage>
        <taxon>Bacteria</taxon>
        <taxon>Bacillati</taxon>
        <taxon>Bacillota</taxon>
        <taxon>Bacilli</taxon>
        <taxon>Lactobacillales</taxon>
        <taxon>Lactobacillaceae</taxon>
        <taxon>Leuconostoc</taxon>
    </lineage>
</organism>
<feature type="domain" description="NEAT" evidence="9">
    <location>
        <begin position="45"/>
        <end position="170"/>
    </location>
</feature>